<evidence type="ECO:0000256" key="1">
    <source>
        <dbReference type="ARBA" id="ARBA00000448"/>
    </source>
</evidence>
<dbReference type="GO" id="GO:0008422">
    <property type="term" value="F:beta-glucosidase activity"/>
    <property type="evidence" value="ECO:0007669"/>
    <property type="project" value="UniProtKB-EC"/>
</dbReference>
<evidence type="ECO:0000256" key="6">
    <source>
        <dbReference type="ARBA" id="ARBA00023295"/>
    </source>
</evidence>
<accession>D1BK64</accession>
<evidence type="ECO:0000256" key="2">
    <source>
        <dbReference type="ARBA" id="ARBA00005336"/>
    </source>
</evidence>
<dbReference type="InterPro" id="IPR026891">
    <property type="entry name" value="Fn3-like"/>
</dbReference>
<feature type="domain" description="Fibronectin type III-like" evidence="7">
    <location>
        <begin position="682"/>
        <end position="751"/>
    </location>
</feature>
<dbReference type="eggNOG" id="COG1472">
    <property type="taxonomic scope" value="Bacteria"/>
</dbReference>
<dbReference type="Pfam" id="PF14310">
    <property type="entry name" value="Fn3-like"/>
    <property type="match status" value="1"/>
</dbReference>
<evidence type="ECO:0000259" key="7">
    <source>
        <dbReference type="SMART" id="SM01217"/>
    </source>
</evidence>
<dbReference type="SMART" id="SM01217">
    <property type="entry name" value="Fn3_like"/>
    <property type="match status" value="1"/>
</dbReference>
<dbReference type="PRINTS" id="PR00133">
    <property type="entry name" value="GLHYDRLASE3"/>
</dbReference>
<dbReference type="RefSeq" id="WP_012865410.1">
    <property type="nucleotide sequence ID" value="NC_013521.1"/>
</dbReference>
<dbReference type="Proteomes" id="UP000000322">
    <property type="component" value="Chromosome"/>
</dbReference>
<dbReference type="InterPro" id="IPR002772">
    <property type="entry name" value="Glyco_hydro_3_C"/>
</dbReference>
<dbReference type="InterPro" id="IPR013783">
    <property type="entry name" value="Ig-like_fold"/>
</dbReference>
<dbReference type="InterPro" id="IPR051915">
    <property type="entry name" value="Cellulose_Degrad_GH3"/>
</dbReference>
<dbReference type="InterPro" id="IPR017853">
    <property type="entry name" value="GH"/>
</dbReference>
<protein>
    <recommendedName>
        <fullName evidence="3">beta-glucosidase</fullName>
        <ecNumber evidence="3">3.2.1.21</ecNumber>
    </recommendedName>
</protein>
<keyword evidence="6" id="KW-0326">Glycosidase</keyword>
<dbReference type="STRING" id="446469.Sked_03740"/>
<dbReference type="Gene3D" id="3.40.50.1700">
    <property type="entry name" value="Glycoside hydrolase family 3 C-terminal domain"/>
    <property type="match status" value="1"/>
</dbReference>
<dbReference type="CAZy" id="GH3">
    <property type="family name" value="Glycoside Hydrolase Family 3"/>
</dbReference>
<evidence type="ECO:0000256" key="3">
    <source>
        <dbReference type="ARBA" id="ARBA00012744"/>
    </source>
</evidence>
<dbReference type="OrthoDB" id="3187562at2"/>
<dbReference type="PANTHER" id="PTHR30620">
    <property type="entry name" value="PERIPLASMIC BETA-GLUCOSIDASE-RELATED"/>
    <property type="match status" value="1"/>
</dbReference>
<gene>
    <name evidence="8" type="ordered locus">Sked_03740</name>
</gene>
<evidence type="ECO:0000256" key="5">
    <source>
        <dbReference type="ARBA" id="ARBA00022801"/>
    </source>
</evidence>
<dbReference type="InterPro" id="IPR036962">
    <property type="entry name" value="Glyco_hydro_3_N_sf"/>
</dbReference>
<keyword evidence="5" id="KW-0378">Hydrolase</keyword>
<dbReference type="Gene3D" id="2.60.40.10">
    <property type="entry name" value="Immunoglobulins"/>
    <property type="match status" value="1"/>
</dbReference>
<evidence type="ECO:0000256" key="4">
    <source>
        <dbReference type="ARBA" id="ARBA00022729"/>
    </source>
</evidence>
<comment type="catalytic activity">
    <reaction evidence="1">
        <text>Hydrolysis of terminal, non-reducing beta-D-glucosyl residues with release of beta-D-glucose.</text>
        <dbReference type="EC" id="3.2.1.21"/>
    </reaction>
</comment>
<dbReference type="InterPro" id="IPR001764">
    <property type="entry name" value="Glyco_hydro_3_N"/>
</dbReference>
<evidence type="ECO:0000313" key="8">
    <source>
        <dbReference type="EMBL" id="ACZ20341.1"/>
    </source>
</evidence>
<dbReference type="KEGG" id="ske:Sked_03740"/>
<dbReference type="AlphaFoldDB" id="D1BK64"/>
<dbReference type="PANTHER" id="PTHR30620:SF16">
    <property type="entry name" value="LYSOSOMAL BETA GLUCOSIDASE"/>
    <property type="match status" value="1"/>
</dbReference>
<dbReference type="Pfam" id="PF00933">
    <property type="entry name" value="Glyco_hydro_3"/>
    <property type="match status" value="1"/>
</dbReference>
<dbReference type="EMBL" id="CP001819">
    <property type="protein sequence ID" value="ACZ20341.1"/>
    <property type="molecule type" value="Genomic_DNA"/>
</dbReference>
<name>D1BK64_SANKS</name>
<keyword evidence="4" id="KW-0732">Signal</keyword>
<organism evidence="8 9">
    <name type="scientific">Sanguibacter keddieii (strain ATCC 51767 / DSM 10542 / NCFB 3025 / ST-74)</name>
    <dbReference type="NCBI Taxonomy" id="446469"/>
    <lineage>
        <taxon>Bacteria</taxon>
        <taxon>Bacillati</taxon>
        <taxon>Actinomycetota</taxon>
        <taxon>Actinomycetes</taxon>
        <taxon>Micrococcales</taxon>
        <taxon>Sanguibacteraceae</taxon>
        <taxon>Sanguibacter</taxon>
    </lineage>
</organism>
<dbReference type="InterPro" id="IPR036881">
    <property type="entry name" value="Glyco_hydro_3_C_sf"/>
</dbReference>
<dbReference type="SUPFAM" id="SSF52279">
    <property type="entry name" value="Beta-D-glucan exohydrolase, C-terminal domain"/>
    <property type="match status" value="1"/>
</dbReference>
<dbReference type="Pfam" id="PF01915">
    <property type="entry name" value="Glyco_hydro_3_C"/>
    <property type="match status" value="1"/>
</dbReference>
<dbReference type="SUPFAM" id="SSF51445">
    <property type="entry name" value="(Trans)glycosidases"/>
    <property type="match status" value="1"/>
</dbReference>
<keyword evidence="9" id="KW-1185">Reference proteome</keyword>
<dbReference type="HOGENOM" id="CLU_004542_5_1_11"/>
<reference evidence="8 9" key="1">
    <citation type="journal article" date="2009" name="Stand. Genomic Sci.">
        <title>Complete genome sequence of Sanguibacter keddieii type strain (ST-74).</title>
        <authorList>
            <person name="Ivanova N."/>
            <person name="Sikorski J."/>
            <person name="Sims D."/>
            <person name="Brettin T."/>
            <person name="Detter J.C."/>
            <person name="Han C."/>
            <person name="Lapidus A."/>
            <person name="Copeland A."/>
            <person name="Glavina Del Rio T."/>
            <person name="Nolan M."/>
            <person name="Chen F."/>
            <person name="Lucas S."/>
            <person name="Tice H."/>
            <person name="Cheng J.F."/>
            <person name="Bruce D."/>
            <person name="Goodwin L."/>
            <person name="Pitluck S."/>
            <person name="Pati A."/>
            <person name="Mavromatis K."/>
            <person name="Chen A."/>
            <person name="Palaniappan K."/>
            <person name="D'haeseleer P."/>
            <person name="Chain P."/>
            <person name="Bristow J."/>
            <person name="Eisen J.A."/>
            <person name="Markowitz V."/>
            <person name="Hugenholtz P."/>
            <person name="Goker M."/>
            <person name="Pukall R."/>
            <person name="Klenk H.P."/>
            <person name="Kyrpides N.C."/>
        </authorList>
    </citation>
    <scope>NUCLEOTIDE SEQUENCE [LARGE SCALE GENOMIC DNA]</scope>
    <source>
        <strain evidence="9">ATCC 51767 / DSM 10542 / NCFB 3025 / ST-74</strain>
    </source>
</reference>
<dbReference type="GO" id="GO:0009251">
    <property type="term" value="P:glucan catabolic process"/>
    <property type="evidence" value="ECO:0007669"/>
    <property type="project" value="TreeGrafter"/>
</dbReference>
<sequence length="765" mass="82225">MTETLPYRDATLPIPERIEDLLSRMTLPEKVGQMMQLDSRDGVDGLVADYHVGSILHTSPETLNRAIDLAEQTRLGIPLLVGEDCIHGHSFWPGATIFPTQLGMAATWDADLVERAARVTAVEVSATGIHWTFSPVLCITRDLRWGRVSETFGEDPFLIGELGSAMVRGYQGDGLDDPTAILACAKHFAGYSETQGGRDASEADISRRKLRSWFLPPFERVAREGCRTFMIGYQSMDGVPITANRWLLDDVLRGEWGYTGTLITDWDNVGRMVWEQEVCADVAEASARAVTAGNDLVMTTPGFFQGAQDAIAQGTLTEGQVDEAVRRILLLKFELGLFEDPRRPDEARQAEVVGVAAHADLNLEMARRSLVLLSNDGTLPIDGGYVAGSDGRAVAPEGAARPARRIAVVGPNADDQHAQLGDWAGASGQVDWMPDGHPRELTETVLDGLRRVVPDCWTVTHDRGADIAVMGPDPEGETFPDGQPRPQVVHHAAPDEQMIADAVASAREADYVVAVVGDTIGLMGEGRSTATLELVGAQVALLDALAETGTPTVVVVVSSKPLVLPASALGAAAVVQAFNPGMRGGRAVAELVLGLVEPSGRLPVTAARHVGQQPIYYNQLRGQHGDRYADLTQDPQFAFGEGLSYTTVEYSDLVVAVPEVTETGTVRAEVTLTNTGARPSRETVQVYVRDLVTSVTWATKELKTFRQVDVPAGESVTVALELPVADCTLVTSDERRVVEPGDFDLLVGPSSRDAALLAARFTVTA</sequence>
<dbReference type="Gene3D" id="3.20.20.300">
    <property type="entry name" value="Glycoside hydrolase, family 3, N-terminal domain"/>
    <property type="match status" value="1"/>
</dbReference>
<evidence type="ECO:0000313" key="9">
    <source>
        <dbReference type="Proteomes" id="UP000000322"/>
    </source>
</evidence>
<dbReference type="EC" id="3.2.1.21" evidence="3"/>
<comment type="similarity">
    <text evidence="2">Belongs to the glycosyl hydrolase 3 family.</text>
</comment>
<proteinExistence type="inferred from homology"/>